<gene>
    <name evidence="2" type="ORF">SAMN06273570_4218</name>
</gene>
<evidence type="ECO:0000256" key="1">
    <source>
        <dbReference type="SAM" id="Coils"/>
    </source>
</evidence>
<evidence type="ECO:0000313" key="3">
    <source>
        <dbReference type="Proteomes" id="UP000219271"/>
    </source>
</evidence>
<sequence>MNQDYEFEIKLKENEIAKTALVILPLRERKLVKLKNRLKEENARLAKLHKLMKKGERRLTIYRHQYKNAIEDFAKHHTGVILMHEKLFQTLEAEKLCRANLMNQEAENQEVAEHILKQGIVIESINKEIKDCQKEIEKIEVILSEKGLL</sequence>
<keyword evidence="3" id="KW-1185">Reference proteome</keyword>
<keyword evidence="1" id="KW-0175">Coiled coil</keyword>
<protein>
    <submittedName>
        <fullName evidence="2">Uncharacterized protein</fullName>
    </submittedName>
</protein>
<accession>A0A286C035</accession>
<dbReference type="Proteomes" id="UP000219271">
    <property type="component" value="Unassembled WGS sequence"/>
</dbReference>
<name>A0A286C035_9GAMM</name>
<feature type="coiled-coil region" evidence="1">
    <location>
        <begin position="31"/>
        <end position="58"/>
    </location>
</feature>
<dbReference type="EMBL" id="OCMY01000001">
    <property type="protein sequence ID" value="SOD39764.1"/>
    <property type="molecule type" value="Genomic_DNA"/>
</dbReference>
<dbReference type="AlphaFoldDB" id="A0A286C035"/>
<organism evidence="2 3">
    <name type="scientific">Candidatus Pantoea floridensis</name>
    <dbReference type="NCBI Taxonomy" id="1938870"/>
    <lineage>
        <taxon>Bacteria</taxon>
        <taxon>Pseudomonadati</taxon>
        <taxon>Pseudomonadota</taxon>
        <taxon>Gammaproteobacteria</taxon>
        <taxon>Enterobacterales</taxon>
        <taxon>Erwiniaceae</taxon>
        <taxon>Pantoea</taxon>
    </lineage>
</organism>
<dbReference type="OrthoDB" id="6630693at2"/>
<dbReference type="RefSeq" id="WP_097097532.1">
    <property type="nucleotide sequence ID" value="NZ_OCMY01000001.1"/>
</dbReference>
<evidence type="ECO:0000313" key="2">
    <source>
        <dbReference type="EMBL" id="SOD39764.1"/>
    </source>
</evidence>
<proteinExistence type="predicted"/>
<reference evidence="3" key="1">
    <citation type="submission" date="2017-09" db="EMBL/GenBank/DDBJ databases">
        <authorList>
            <person name="Varghese N."/>
            <person name="Submissions S."/>
        </authorList>
    </citation>
    <scope>NUCLEOTIDE SEQUENCE [LARGE SCALE GENOMIC DNA]</scope>
    <source>
        <strain evidence="3">JKS000234</strain>
    </source>
</reference>